<dbReference type="Proteomes" id="UP000651050">
    <property type="component" value="Unassembled WGS sequence"/>
</dbReference>
<comment type="caution">
    <text evidence="2">The sequence shown here is derived from an EMBL/GenBank/DDBJ whole genome shotgun (WGS) entry which is preliminary data.</text>
</comment>
<name>A0A931H441_9BURK</name>
<dbReference type="RefSeq" id="WP_196986058.1">
    <property type="nucleotide sequence ID" value="NZ_JADWYS010000001.1"/>
</dbReference>
<dbReference type="AlphaFoldDB" id="A0A931H441"/>
<sequence>MKVYLHTGAGKTGTSAIQAALAMLRPSLAAAGILYPAGFNDSDEGAARGEVSQGNGAAMGGLVNANKRHARYDMPAVMGWLNGCIAEAAGRDLLFSSEAMQFARAAEMTELCNFFASAGYEVTVIHYVRHALDQAVATFLQHLKRGQIGNGPREKLRDRKTFFERERTAYLVSLEQFAQVLPAERIIVRLYDTERTDLIPGFLRLLREKPFDVPLPVGVINRSPTAAEQVVFQELSRLPDGPRLCRLVDRLTLNRPPGGPAVTSVTEQEFAAFASRNQPIVDAVNKHFLKGHGELLIKSDRIQVGDTVPPSPEEVYAAFANSFALLEADIRAKLRAERRAAAAKIRRPA</sequence>
<organism evidence="2 3">
    <name type="scientific">Caenimonas aquaedulcis</name>
    <dbReference type="NCBI Taxonomy" id="2793270"/>
    <lineage>
        <taxon>Bacteria</taxon>
        <taxon>Pseudomonadati</taxon>
        <taxon>Pseudomonadota</taxon>
        <taxon>Betaproteobacteria</taxon>
        <taxon>Burkholderiales</taxon>
        <taxon>Comamonadaceae</taxon>
        <taxon>Caenimonas</taxon>
    </lineage>
</organism>
<gene>
    <name evidence="2" type="ORF">I5803_09140</name>
</gene>
<accession>A0A931H441</accession>
<dbReference type="InterPro" id="IPR027417">
    <property type="entry name" value="P-loop_NTPase"/>
</dbReference>
<dbReference type="Gene3D" id="3.40.50.300">
    <property type="entry name" value="P-loop containing nucleotide triphosphate hydrolases"/>
    <property type="match status" value="1"/>
</dbReference>
<keyword evidence="3" id="KW-1185">Reference proteome</keyword>
<evidence type="ECO:0000256" key="1">
    <source>
        <dbReference type="SAM" id="SignalP"/>
    </source>
</evidence>
<feature type="chain" id="PRO_5037680868" description="Sulfotransferase family protein" evidence="1">
    <location>
        <begin position="32"/>
        <end position="349"/>
    </location>
</feature>
<proteinExistence type="predicted"/>
<dbReference type="EMBL" id="JADWYS010000001">
    <property type="protein sequence ID" value="MBG9388183.1"/>
    <property type="molecule type" value="Genomic_DNA"/>
</dbReference>
<feature type="signal peptide" evidence="1">
    <location>
        <begin position="1"/>
        <end position="31"/>
    </location>
</feature>
<evidence type="ECO:0000313" key="2">
    <source>
        <dbReference type="EMBL" id="MBG9388183.1"/>
    </source>
</evidence>
<evidence type="ECO:0000313" key="3">
    <source>
        <dbReference type="Proteomes" id="UP000651050"/>
    </source>
</evidence>
<dbReference type="SUPFAM" id="SSF52540">
    <property type="entry name" value="P-loop containing nucleoside triphosphate hydrolases"/>
    <property type="match status" value="1"/>
</dbReference>
<keyword evidence="1" id="KW-0732">Signal</keyword>
<reference evidence="2" key="1">
    <citation type="submission" date="2020-11" db="EMBL/GenBank/DDBJ databases">
        <title>Bacterial whole genome sequence for Caenimonas sp. DR4.4.</title>
        <authorList>
            <person name="Le V."/>
            <person name="Ko S.-R."/>
            <person name="Ahn C.-Y."/>
            <person name="Oh H.-M."/>
        </authorList>
    </citation>
    <scope>NUCLEOTIDE SEQUENCE</scope>
    <source>
        <strain evidence="2">DR4.4</strain>
    </source>
</reference>
<protein>
    <recommendedName>
        <fullName evidence="4">Sulfotransferase family protein</fullName>
    </recommendedName>
</protein>
<evidence type="ECO:0008006" key="4">
    <source>
        <dbReference type="Google" id="ProtNLM"/>
    </source>
</evidence>